<evidence type="ECO:0000313" key="2">
    <source>
        <dbReference type="EMBL" id="CAH2032337.1"/>
    </source>
</evidence>
<evidence type="ECO:0000259" key="1">
    <source>
        <dbReference type="Pfam" id="PF13579"/>
    </source>
</evidence>
<protein>
    <submittedName>
        <fullName evidence="2">Glyco_trans_4-like_N domain-containing protein</fullName>
    </submittedName>
</protein>
<dbReference type="InterPro" id="IPR028098">
    <property type="entry name" value="Glyco_trans_4-like_N"/>
</dbReference>
<accession>A0ABM9DAX7</accession>
<dbReference type="RefSeq" id="WP_305733095.1">
    <property type="nucleotide sequence ID" value="NZ_OW150024.1"/>
</dbReference>
<evidence type="ECO:0000313" key="3">
    <source>
        <dbReference type="Proteomes" id="UP001295463"/>
    </source>
</evidence>
<name>A0ABM9DAX7_9BACT</name>
<dbReference type="CDD" id="cd03794">
    <property type="entry name" value="GT4_WbuB-like"/>
    <property type="match status" value="1"/>
</dbReference>
<keyword evidence="3" id="KW-1185">Reference proteome</keyword>
<gene>
    <name evidence="2" type="ORF">GEAMG1_2501</name>
</gene>
<dbReference type="PANTHER" id="PTHR12526:SF622">
    <property type="entry name" value="GLYCOSYLTRANSFERASE (GROUP I)"/>
    <property type="match status" value="1"/>
</dbReference>
<dbReference type="PANTHER" id="PTHR12526">
    <property type="entry name" value="GLYCOSYLTRANSFERASE"/>
    <property type="match status" value="1"/>
</dbReference>
<dbReference type="Pfam" id="PF13692">
    <property type="entry name" value="Glyco_trans_1_4"/>
    <property type="match status" value="1"/>
</dbReference>
<dbReference type="Proteomes" id="UP001295463">
    <property type="component" value="Chromosome"/>
</dbReference>
<organism evidence="2 3">
    <name type="scientific">Trichlorobacter ammonificans</name>
    <dbReference type="NCBI Taxonomy" id="2916410"/>
    <lineage>
        <taxon>Bacteria</taxon>
        <taxon>Pseudomonadati</taxon>
        <taxon>Thermodesulfobacteriota</taxon>
        <taxon>Desulfuromonadia</taxon>
        <taxon>Geobacterales</taxon>
        <taxon>Geobacteraceae</taxon>
        <taxon>Trichlorobacter</taxon>
    </lineage>
</organism>
<proteinExistence type="predicted"/>
<sequence>MNIWYLSAHDQPKGQSARTYEFSLELLKRGHQVTMFTNSFCHWTHKELLGPGEKWRIEYFDGIRVVWLRTIHYDGNGVKRGANMLSNVWRSLQVAKILPDQPDVVVGPSVPLGTGWAALHIAHQKKAAFVFEVRDVWPIALVDDGGLSNKHPVYFAFRLLEKLLYRKANRISATMPFVFDHVAESGGDPDKVEWIPNGVSFERFSSYADYDGGKRRPLVAMYIGGFGNAHDVITIVKAAKILQERGVDDIYFVIIGSGPKKHECLRLAEESRLANVEFRAPIPKADIPKVQMESDILIAAVLDSPIYRFGLNLNKMFDYFASGRPVVFSGKAPNDPVAEAGAGYSIPPEQPEVMADVLMRLAALSPEERSLMGQRGSNYIKEFDMRVLSGRMESLLWQAVQDKEKSKCS</sequence>
<reference evidence="2 3" key="1">
    <citation type="submission" date="2022-03" db="EMBL/GenBank/DDBJ databases">
        <authorList>
            <person name="Koch H."/>
        </authorList>
    </citation>
    <scope>NUCLEOTIDE SEQUENCE [LARGE SCALE GENOMIC DNA]</scope>
    <source>
        <strain evidence="2 3">G1</strain>
    </source>
</reference>
<dbReference type="Gene3D" id="3.40.50.2000">
    <property type="entry name" value="Glycogen Phosphorylase B"/>
    <property type="match status" value="2"/>
</dbReference>
<feature type="domain" description="Glycosyltransferase subfamily 4-like N-terminal" evidence="1">
    <location>
        <begin position="14"/>
        <end position="198"/>
    </location>
</feature>
<dbReference type="SUPFAM" id="SSF53756">
    <property type="entry name" value="UDP-Glycosyltransferase/glycogen phosphorylase"/>
    <property type="match status" value="1"/>
</dbReference>
<dbReference type="EMBL" id="OW150024">
    <property type="protein sequence ID" value="CAH2032337.1"/>
    <property type="molecule type" value="Genomic_DNA"/>
</dbReference>
<dbReference type="Pfam" id="PF13579">
    <property type="entry name" value="Glyco_trans_4_4"/>
    <property type="match status" value="1"/>
</dbReference>